<feature type="compositionally biased region" description="Basic and acidic residues" evidence="1">
    <location>
        <begin position="22"/>
        <end position="31"/>
    </location>
</feature>
<evidence type="ECO:0000256" key="1">
    <source>
        <dbReference type="SAM" id="MobiDB-lite"/>
    </source>
</evidence>
<keyword evidence="3" id="KW-1185">Reference proteome</keyword>
<organism evidence="2 3">
    <name type="scientific">Aureimonas phyllosphaerae</name>
    <dbReference type="NCBI Taxonomy" id="1166078"/>
    <lineage>
        <taxon>Bacteria</taxon>
        <taxon>Pseudomonadati</taxon>
        <taxon>Pseudomonadota</taxon>
        <taxon>Alphaproteobacteria</taxon>
        <taxon>Hyphomicrobiales</taxon>
        <taxon>Aurantimonadaceae</taxon>
        <taxon>Aureimonas</taxon>
    </lineage>
</organism>
<dbReference type="Proteomes" id="UP000531216">
    <property type="component" value="Unassembled WGS sequence"/>
</dbReference>
<dbReference type="EMBL" id="JACIDO010000017">
    <property type="protein sequence ID" value="MBB3938087.1"/>
    <property type="molecule type" value="Genomic_DNA"/>
</dbReference>
<comment type="caution">
    <text evidence="2">The sequence shown here is derived from an EMBL/GenBank/DDBJ whole genome shotgun (WGS) entry which is preliminary data.</text>
</comment>
<evidence type="ECO:0000313" key="3">
    <source>
        <dbReference type="Proteomes" id="UP000531216"/>
    </source>
</evidence>
<accession>A0A7W6FXG2</accession>
<proteinExistence type="predicted"/>
<protein>
    <submittedName>
        <fullName evidence="2">Uncharacterized protein</fullName>
    </submittedName>
</protein>
<feature type="region of interest" description="Disordered" evidence="1">
    <location>
        <begin position="22"/>
        <end position="61"/>
    </location>
</feature>
<name>A0A7W6FXG2_9HYPH</name>
<reference evidence="2 3" key="1">
    <citation type="submission" date="2020-08" db="EMBL/GenBank/DDBJ databases">
        <title>Genomic Encyclopedia of Type Strains, Phase IV (KMG-IV): sequencing the most valuable type-strain genomes for metagenomic binning, comparative biology and taxonomic classification.</title>
        <authorList>
            <person name="Goeker M."/>
        </authorList>
    </citation>
    <scope>NUCLEOTIDE SEQUENCE [LARGE SCALE GENOMIC DNA]</scope>
    <source>
        <strain evidence="2 3">DSM 25024</strain>
    </source>
</reference>
<gene>
    <name evidence="2" type="ORF">GGR05_004257</name>
</gene>
<sequence>MRPFPFTLIQRTCLMLDGKLHSVHGDDRDPRGGLPSVAFRSRGGAGGGNVAYEPKEKRTRS</sequence>
<dbReference type="AlphaFoldDB" id="A0A7W6FXG2"/>
<evidence type="ECO:0000313" key="2">
    <source>
        <dbReference type="EMBL" id="MBB3938087.1"/>
    </source>
</evidence>